<dbReference type="SUPFAM" id="SSF56112">
    <property type="entry name" value="Protein kinase-like (PK-like)"/>
    <property type="match status" value="1"/>
</dbReference>
<keyword evidence="4 10" id="KW-0418">Kinase</keyword>
<keyword evidence="2" id="KW-0808">Transferase</keyword>
<dbReference type="GO" id="GO:0016773">
    <property type="term" value="F:phosphotransferase activity, alcohol group as acceptor"/>
    <property type="evidence" value="ECO:0007669"/>
    <property type="project" value="InterPro"/>
</dbReference>
<dbReference type="EMBL" id="FPCG01000002">
    <property type="protein sequence ID" value="SFV20911.1"/>
    <property type="molecule type" value="Genomic_DNA"/>
</dbReference>
<feature type="active site" description="Proton acceptor" evidence="7">
    <location>
        <position position="154"/>
    </location>
</feature>
<evidence type="ECO:0000259" key="9">
    <source>
        <dbReference type="Pfam" id="PF01636"/>
    </source>
</evidence>
<evidence type="ECO:0000256" key="3">
    <source>
        <dbReference type="ARBA" id="ARBA00022741"/>
    </source>
</evidence>
<dbReference type="GO" id="GO:0005524">
    <property type="term" value="F:ATP binding"/>
    <property type="evidence" value="ECO:0007669"/>
    <property type="project" value="UniProtKB-KW"/>
</dbReference>
<protein>
    <submittedName>
        <fullName evidence="10">Kanamycin kinase</fullName>
    </submittedName>
</protein>
<organism evidence="10 11">
    <name type="scientific">Micrococcus terreus</name>
    <dbReference type="NCBI Taxonomy" id="574650"/>
    <lineage>
        <taxon>Bacteria</taxon>
        <taxon>Bacillati</taxon>
        <taxon>Actinomycetota</taxon>
        <taxon>Actinomycetes</taxon>
        <taxon>Micrococcales</taxon>
        <taxon>Micrococcaceae</taxon>
        <taxon>Micrococcus</taxon>
    </lineage>
</organism>
<keyword evidence="3" id="KW-0547">Nucleotide-binding</keyword>
<feature type="binding site" evidence="8">
    <location>
        <position position="159"/>
    </location>
    <ligand>
        <name>Mg(2+)</name>
        <dbReference type="ChEBI" id="CHEBI:18420"/>
    </ligand>
</feature>
<keyword evidence="8" id="KW-0460">Magnesium</keyword>
<evidence type="ECO:0000256" key="6">
    <source>
        <dbReference type="ARBA" id="ARBA00023251"/>
    </source>
</evidence>
<sequence length="236" mass="25563">MGAPPSQVEQILDGRSAVPVWLNEIGGVTWQIGDGADREFLKVGPVHPEFQVFSDVERLRWLQTFVPVPAVLDAGVRDGVGWLWTEGLPGASAADPDLMSEPEEAVDALGRALRRFHDAVPLTGCPFTWSVAARGGAPDGRPIPALDPVVCHGDACTPNTLLARKDGRLECTGYVDVGMCGVADRWADLAPALMSLAWNLPAPADRSDWTDRFLRAYGIERNAEKLSFYTDLWNAG</sequence>
<evidence type="ECO:0000256" key="8">
    <source>
        <dbReference type="PIRSR" id="PIRSR000706-2"/>
    </source>
</evidence>
<gene>
    <name evidence="10" type="ORF">SAMN04487966_10282</name>
</gene>
<dbReference type="GO" id="GO:0016301">
    <property type="term" value="F:kinase activity"/>
    <property type="evidence" value="ECO:0007669"/>
    <property type="project" value="UniProtKB-KW"/>
</dbReference>
<dbReference type="STRING" id="574650.SAMN04487966_10282"/>
<dbReference type="PANTHER" id="PTHR21310">
    <property type="entry name" value="AMINOGLYCOSIDE PHOSPHOTRANSFERASE-RELATED-RELATED"/>
    <property type="match status" value="1"/>
</dbReference>
<dbReference type="Proteomes" id="UP000198881">
    <property type="component" value="Unassembled WGS sequence"/>
</dbReference>
<keyword evidence="11" id="KW-1185">Reference proteome</keyword>
<dbReference type="GO" id="GO:0046872">
    <property type="term" value="F:metal ion binding"/>
    <property type="evidence" value="ECO:0007669"/>
    <property type="project" value="UniProtKB-KW"/>
</dbReference>
<dbReference type="PANTHER" id="PTHR21310:SF41">
    <property type="entry name" value="3'-PHOSPHOTRANSFERASE, PUTATIVE-RELATED"/>
    <property type="match status" value="1"/>
</dbReference>
<dbReference type="Pfam" id="PF01636">
    <property type="entry name" value="APH"/>
    <property type="match status" value="2"/>
</dbReference>
<proteinExistence type="inferred from homology"/>
<dbReference type="Gene3D" id="3.90.1200.10">
    <property type="match status" value="1"/>
</dbReference>
<dbReference type="Gene3D" id="3.30.200.20">
    <property type="entry name" value="Phosphorylase Kinase, domain 1"/>
    <property type="match status" value="1"/>
</dbReference>
<keyword evidence="8" id="KW-0479">Metal-binding</keyword>
<dbReference type="GO" id="GO:0046677">
    <property type="term" value="P:response to antibiotic"/>
    <property type="evidence" value="ECO:0007669"/>
    <property type="project" value="UniProtKB-KW"/>
</dbReference>
<evidence type="ECO:0000256" key="5">
    <source>
        <dbReference type="ARBA" id="ARBA00022840"/>
    </source>
</evidence>
<dbReference type="InterPro" id="IPR024165">
    <property type="entry name" value="Kan/Strep_kinase"/>
</dbReference>
<evidence type="ECO:0000313" key="11">
    <source>
        <dbReference type="Proteomes" id="UP000198881"/>
    </source>
</evidence>
<keyword evidence="5" id="KW-0067">ATP-binding</keyword>
<name>A0A1I7MG49_9MICC</name>
<evidence type="ECO:0000256" key="7">
    <source>
        <dbReference type="PIRSR" id="PIRSR000706-1"/>
    </source>
</evidence>
<dbReference type="CDD" id="cd05150">
    <property type="entry name" value="APH"/>
    <property type="match status" value="1"/>
</dbReference>
<comment type="similarity">
    <text evidence="1">Belongs to the aminoglycoside phosphotransferase family.</text>
</comment>
<feature type="domain" description="Aminoglycoside phosphotransferase" evidence="9">
    <location>
        <begin position="144"/>
        <end position="224"/>
    </location>
</feature>
<dbReference type="InterPro" id="IPR051678">
    <property type="entry name" value="AGP_Transferase"/>
</dbReference>
<keyword evidence="6" id="KW-0046">Antibiotic resistance</keyword>
<feature type="domain" description="Aminoglycoside phosphotransferase" evidence="9">
    <location>
        <begin position="29"/>
        <end position="130"/>
    </location>
</feature>
<dbReference type="AlphaFoldDB" id="A0A1I7MG49"/>
<dbReference type="InterPro" id="IPR002575">
    <property type="entry name" value="Aminoglycoside_PTrfase"/>
</dbReference>
<accession>A0A1I7MG49</accession>
<evidence type="ECO:0000313" key="10">
    <source>
        <dbReference type="EMBL" id="SFV20911.1"/>
    </source>
</evidence>
<dbReference type="PIRSF" id="PIRSF000706">
    <property type="entry name" value="Kanamycin_kin"/>
    <property type="match status" value="1"/>
</dbReference>
<evidence type="ECO:0000256" key="2">
    <source>
        <dbReference type="ARBA" id="ARBA00022679"/>
    </source>
</evidence>
<evidence type="ECO:0000256" key="4">
    <source>
        <dbReference type="ARBA" id="ARBA00022777"/>
    </source>
</evidence>
<dbReference type="InterPro" id="IPR011009">
    <property type="entry name" value="Kinase-like_dom_sf"/>
</dbReference>
<feature type="binding site" evidence="8">
    <location>
        <position position="176"/>
    </location>
    <ligand>
        <name>Mg(2+)</name>
        <dbReference type="ChEBI" id="CHEBI:18420"/>
    </ligand>
</feature>
<evidence type="ECO:0000256" key="1">
    <source>
        <dbReference type="ARBA" id="ARBA00006219"/>
    </source>
</evidence>
<reference evidence="10 11" key="1">
    <citation type="submission" date="2016-10" db="EMBL/GenBank/DDBJ databases">
        <authorList>
            <person name="de Groot N.N."/>
        </authorList>
    </citation>
    <scope>NUCLEOTIDE SEQUENCE [LARGE SCALE GENOMIC DNA]</scope>
    <source>
        <strain evidence="10 11">CGMCC 1.7054</strain>
    </source>
</reference>